<name>X1RCC6_9ZZZZ</name>
<dbReference type="AlphaFoldDB" id="X1RCC6"/>
<protein>
    <submittedName>
        <fullName evidence="1">Uncharacterized protein</fullName>
    </submittedName>
</protein>
<gene>
    <name evidence="1" type="ORF">S12H4_01996</name>
</gene>
<evidence type="ECO:0000313" key="1">
    <source>
        <dbReference type="EMBL" id="GAI64656.1"/>
    </source>
</evidence>
<reference evidence="1" key="1">
    <citation type="journal article" date="2014" name="Front. Microbiol.">
        <title>High frequency of phylogenetically diverse reductive dehalogenase-homologous genes in deep subseafloor sedimentary metagenomes.</title>
        <authorList>
            <person name="Kawai M."/>
            <person name="Futagami T."/>
            <person name="Toyoda A."/>
            <person name="Takaki Y."/>
            <person name="Nishi S."/>
            <person name="Hori S."/>
            <person name="Arai W."/>
            <person name="Tsubouchi T."/>
            <person name="Morono Y."/>
            <person name="Uchiyama I."/>
            <person name="Ito T."/>
            <person name="Fujiyama A."/>
            <person name="Inagaki F."/>
            <person name="Takami H."/>
        </authorList>
    </citation>
    <scope>NUCLEOTIDE SEQUENCE</scope>
    <source>
        <strain evidence="1">Expedition CK06-06</strain>
    </source>
</reference>
<accession>X1RCC6</accession>
<organism evidence="1">
    <name type="scientific">marine sediment metagenome</name>
    <dbReference type="NCBI Taxonomy" id="412755"/>
    <lineage>
        <taxon>unclassified sequences</taxon>
        <taxon>metagenomes</taxon>
        <taxon>ecological metagenomes</taxon>
    </lineage>
</organism>
<feature type="non-terminal residue" evidence="1">
    <location>
        <position position="166"/>
    </location>
</feature>
<proteinExistence type="predicted"/>
<dbReference type="EMBL" id="BARW01000447">
    <property type="protein sequence ID" value="GAI64656.1"/>
    <property type="molecule type" value="Genomic_DNA"/>
</dbReference>
<sequence>MKVTRTFTVEQQGVGKPDYSKEVSAGRERRGLSLEYLQTLKIFTIVFTNEYLVTPYDWVKAPLAPGTSASLIDSETGLSMPFTVPLGYTATIIDFGSGLTEDAIMWTYMSGFLISNAGVYPGGNTYYENRIQAITTAVLDPTGALSLQVEFRVTNLGAGNLESQIA</sequence>
<comment type="caution">
    <text evidence="1">The sequence shown here is derived from an EMBL/GenBank/DDBJ whole genome shotgun (WGS) entry which is preliminary data.</text>
</comment>